<evidence type="ECO:0000259" key="10">
    <source>
        <dbReference type="PROSITE" id="PS51779"/>
    </source>
</evidence>
<comment type="caution">
    <text evidence="11">The sequence shown here is derived from an EMBL/GenBank/DDBJ whole genome shotgun (WGS) entry which is preliminary data.</text>
</comment>
<evidence type="ECO:0000313" key="11">
    <source>
        <dbReference type="EMBL" id="HEC07082.1"/>
    </source>
</evidence>
<dbReference type="PROSITE" id="PS51779">
    <property type="entry name" value="POTRA"/>
    <property type="match status" value="1"/>
</dbReference>
<keyword evidence="4 9" id="KW-0132">Cell division</keyword>
<sequence length="253" mass="29033">MAHPFRHTGEETVKGRKSSFSRHWRLWALTGFALLSSAGIYALAGYLMNPQTLPIRNIQIKNEFRNLDKVSLQQALLKAIDGGFFSVDLNRLRDAALSAAWVAEAKVTRVWPDRLVVEVVEQTPIARWGKDALLNDRGEVFHPRKGVSKSLPLQFNGDEDKAPVMLDFFVREQRAFRRIGKSIREVDLDKRGEWRLKLTDGTDIVVGKEQMDKRIQRLLGVYSALEQSEKKPRRVDLRYEQGFAVSWRSEEKG</sequence>
<dbReference type="Gene3D" id="3.40.50.11690">
    <property type="entry name" value="Cell division protein FtsQ/DivIB"/>
    <property type="match status" value="1"/>
</dbReference>
<proteinExistence type="inferred from homology"/>
<comment type="similarity">
    <text evidence="9">Belongs to the FtsQ/DivIB family. FtsQ subfamily.</text>
</comment>
<comment type="subunit">
    <text evidence="9">Part of a complex composed of FtsB, FtsL and FtsQ.</text>
</comment>
<evidence type="ECO:0000256" key="2">
    <source>
        <dbReference type="ARBA" id="ARBA00022475"/>
    </source>
</evidence>
<name>A0A831WB18_9GAMM</name>
<keyword evidence="2 9" id="KW-1003">Cell membrane</keyword>
<dbReference type="Pfam" id="PF03799">
    <property type="entry name" value="FtsQ_DivIB_C"/>
    <property type="match status" value="1"/>
</dbReference>
<organism evidence="11">
    <name type="scientific">Thiolapillus brandeum</name>
    <dbReference type="NCBI Taxonomy" id="1076588"/>
    <lineage>
        <taxon>Bacteria</taxon>
        <taxon>Pseudomonadati</taxon>
        <taxon>Pseudomonadota</taxon>
        <taxon>Gammaproteobacteria</taxon>
        <taxon>Chromatiales</taxon>
        <taxon>Sedimenticolaceae</taxon>
        <taxon>Thiolapillus</taxon>
    </lineage>
</organism>
<evidence type="ECO:0000256" key="5">
    <source>
        <dbReference type="ARBA" id="ARBA00022692"/>
    </source>
</evidence>
<feature type="domain" description="POTRA" evidence="10">
    <location>
        <begin position="53"/>
        <end position="122"/>
    </location>
</feature>
<dbReference type="GO" id="GO:0005886">
    <property type="term" value="C:plasma membrane"/>
    <property type="evidence" value="ECO:0007669"/>
    <property type="project" value="UniProtKB-SubCell"/>
</dbReference>
<feature type="transmembrane region" description="Helical" evidence="9">
    <location>
        <begin position="26"/>
        <end position="48"/>
    </location>
</feature>
<evidence type="ECO:0000256" key="1">
    <source>
        <dbReference type="ARBA" id="ARBA00004370"/>
    </source>
</evidence>
<dbReference type="EMBL" id="DRLF01000329">
    <property type="protein sequence ID" value="HEC07082.1"/>
    <property type="molecule type" value="Genomic_DNA"/>
</dbReference>
<keyword evidence="6 9" id="KW-1133">Transmembrane helix</keyword>
<dbReference type="PANTHER" id="PTHR35851">
    <property type="entry name" value="CELL DIVISION PROTEIN FTSQ"/>
    <property type="match status" value="1"/>
</dbReference>
<dbReference type="PANTHER" id="PTHR35851:SF1">
    <property type="entry name" value="CELL DIVISION PROTEIN FTSQ"/>
    <property type="match status" value="1"/>
</dbReference>
<dbReference type="Gene3D" id="3.10.20.310">
    <property type="entry name" value="membrane protein fhac"/>
    <property type="match status" value="1"/>
</dbReference>
<evidence type="ECO:0000256" key="4">
    <source>
        <dbReference type="ARBA" id="ARBA00022618"/>
    </source>
</evidence>
<evidence type="ECO:0000256" key="9">
    <source>
        <dbReference type="HAMAP-Rule" id="MF_00911"/>
    </source>
</evidence>
<keyword evidence="3 9" id="KW-0997">Cell inner membrane</keyword>
<dbReference type="InterPro" id="IPR026579">
    <property type="entry name" value="FtsQ"/>
</dbReference>
<evidence type="ECO:0000256" key="3">
    <source>
        <dbReference type="ARBA" id="ARBA00022519"/>
    </source>
</evidence>
<gene>
    <name evidence="9" type="primary">ftsQ</name>
    <name evidence="11" type="ORF">ENJ12_09530</name>
</gene>
<keyword evidence="7 9" id="KW-0472">Membrane</keyword>
<comment type="subcellular location">
    <subcellularLocation>
        <location evidence="9">Cell inner membrane</location>
        <topology evidence="9">Single-pass type II membrane protein</topology>
    </subcellularLocation>
    <subcellularLocation>
        <location evidence="1">Membrane</location>
    </subcellularLocation>
    <text evidence="9">Localizes to the division septum.</text>
</comment>
<dbReference type="InterPro" id="IPR045335">
    <property type="entry name" value="FtsQ_C_sf"/>
</dbReference>
<accession>A0A831WB18</accession>
<keyword evidence="8 9" id="KW-0131">Cell cycle</keyword>
<evidence type="ECO:0000256" key="8">
    <source>
        <dbReference type="ARBA" id="ARBA00023306"/>
    </source>
</evidence>
<evidence type="ECO:0000256" key="7">
    <source>
        <dbReference type="ARBA" id="ARBA00023136"/>
    </source>
</evidence>
<dbReference type="Pfam" id="PF08478">
    <property type="entry name" value="POTRA_1"/>
    <property type="match status" value="1"/>
</dbReference>
<dbReference type="AlphaFoldDB" id="A0A831WB18"/>
<dbReference type="GO" id="GO:0090529">
    <property type="term" value="P:cell septum assembly"/>
    <property type="evidence" value="ECO:0007669"/>
    <property type="project" value="InterPro"/>
</dbReference>
<dbReference type="Proteomes" id="UP000886339">
    <property type="component" value="Unassembled WGS sequence"/>
</dbReference>
<evidence type="ECO:0000256" key="6">
    <source>
        <dbReference type="ARBA" id="ARBA00022989"/>
    </source>
</evidence>
<dbReference type="HAMAP" id="MF_00911">
    <property type="entry name" value="FtsQ_subfam"/>
    <property type="match status" value="1"/>
</dbReference>
<dbReference type="GO" id="GO:0043093">
    <property type="term" value="P:FtsZ-dependent cytokinesis"/>
    <property type="evidence" value="ECO:0007669"/>
    <property type="project" value="UniProtKB-UniRule"/>
</dbReference>
<keyword evidence="5 9" id="KW-0812">Transmembrane</keyword>
<comment type="function">
    <text evidence="9">Essential cell division protein. May link together the upstream cell division proteins, which are predominantly cytoplasmic, with the downstream cell division proteins, which are predominantly periplasmic. May control correct divisome assembly.</text>
</comment>
<dbReference type="InterPro" id="IPR034746">
    <property type="entry name" value="POTRA"/>
</dbReference>
<dbReference type="InterPro" id="IPR013685">
    <property type="entry name" value="POTRA_FtsQ_type"/>
</dbReference>
<dbReference type="InterPro" id="IPR005548">
    <property type="entry name" value="Cell_div_FtsQ/DivIB_C"/>
</dbReference>
<protein>
    <recommendedName>
        <fullName evidence="9">Cell division protein FtsQ</fullName>
    </recommendedName>
</protein>
<reference evidence="11" key="1">
    <citation type="journal article" date="2020" name="mSystems">
        <title>Genome- and Community-Level Interaction Insights into Carbon Utilization and Element Cycling Functions of Hydrothermarchaeota in Hydrothermal Sediment.</title>
        <authorList>
            <person name="Zhou Z."/>
            <person name="Liu Y."/>
            <person name="Xu W."/>
            <person name="Pan J."/>
            <person name="Luo Z.H."/>
            <person name="Li M."/>
        </authorList>
    </citation>
    <scope>NUCLEOTIDE SEQUENCE [LARGE SCALE GENOMIC DNA]</scope>
    <source>
        <strain evidence="11">HyVt-458</strain>
    </source>
</reference>
<dbReference type="GO" id="GO:0032153">
    <property type="term" value="C:cell division site"/>
    <property type="evidence" value="ECO:0007669"/>
    <property type="project" value="UniProtKB-UniRule"/>
</dbReference>